<dbReference type="EMBL" id="CAJPIN010074924">
    <property type="protein sequence ID" value="CAG2067774.1"/>
    <property type="molecule type" value="Genomic_DNA"/>
</dbReference>
<dbReference type="InterPro" id="IPR016024">
    <property type="entry name" value="ARM-type_fold"/>
</dbReference>
<dbReference type="SUPFAM" id="SSF48371">
    <property type="entry name" value="ARM repeat"/>
    <property type="match status" value="1"/>
</dbReference>
<dbReference type="InterPro" id="IPR011989">
    <property type="entry name" value="ARM-like"/>
</dbReference>
<dbReference type="Proteomes" id="UP001153148">
    <property type="component" value="Unassembled WGS sequence"/>
</dbReference>
<gene>
    <name evidence="1" type="ORF">TPAB3V08_LOCUS14717</name>
</gene>
<sequence>MFGKMPVELSITLVHCLIALSIHEDIRVKLLESKLLEALLACLQEGNEADVELKIAAIHCLCGYICESQARDWFLNLGGVNKIVQCLMNTSVPLRQAAATFLQLAAREPPIAAAFIHAGMLHCRTSGAHDGKQSPRPEASLIYRSRILGSSCQQPLFVDDPDFIG</sequence>
<organism evidence="1 2">
    <name type="scientific">Timema podura</name>
    <name type="common">Walking stick</name>
    <dbReference type="NCBI Taxonomy" id="61482"/>
    <lineage>
        <taxon>Eukaryota</taxon>
        <taxon>Metazoa</taxon>
        <taxon>Ecdysozoa</taxon>
        <taxon>Arthropoda</taxon>
        <taxon>Hexapoda</taxon>
        <taxon>Insecta</taxon>
        <taxon>Pterygota</taxon>
        <taxon>Neoptera</taxon>
        <taxon>Polyneoptera</taxon>
        <taxon>Phasmatodea</taxon>
        <taxon>Timematodea</taxon>
        <taxon>Timematoidea</taxon>
        <taxon>Timematidae</taxon>
        <taxon>Timema</taxon>
    </lineage>
</organism>
<proteinExistence type="predicted"/>
<keyword evidence="2" id="KW-1185">Reference proteome</keyword>
<evidence type="ECO:0000313" key="1">
    <source>
        <dbReference type="EMBL" id="CAG2067774.1"/>
    </source>
</evidence>
<accession>A0ABN7PM44</accession>
<name>A0ABN7PM44_TIMPD</name>
<evidence type="ECO:0000313" key="2">
    <source>
        <dbReference type="Proteomes" id="UP001153148"/>
    </source>
</evidence>
<reference evidence="1" key="1">
    <citation type="submission" date="2021-03" db="EMBL/GenBank/DDBJ databases">
        <authorList>
            <person name="Tran Van P."/>
        </authorList>
    </citation>
    <scope>NUCLEOTIDE SEQUENCE</scope>
</reference>
<protein>
    <submittedName>
        <fullName evidence="1">Uncharacterized protein</fullName>
    </submittedName>
</protein>
<dbReference type="Gene3D" id="1.25.10.10">
    <property type="entry name" value="Leucine-rich Repeat Variant"/>
    <property type="match status" value="1"/>
</dbReference>
<comment type="caution">
    <text evidence="1">The sequence shown here is derived from an EMBL/GenBank/DDBJ whole genome shotgun (WGS) entry which is preliminary data.</text>
</comment>